<dbReference type="GO" id="GO:0046872">
    <property type="term" value="F:metal ion binding"/>
    <property type="evidence" value="ECO:0007669"/>
    <property type="project" value="UniProtKB-KW"/>
</dbReference>
<keyword evidence="4" id="KW-0460">Magnesium</keyword>
<dbReference type="GeneID" id="25287516"/>
<dbReference type="Gene3D" id="3.40.50.1000">
    <property type="entry name" value="HAD superfamily/HAD-like"/>
    <property type="match status" value="1"/>
</dbReference>
<evidence type="ECO:0000256" key="2">
    <source>
        <dbReference type="ARBA" id="ARBA00022723"/>
    </source>
</evidence>
<evidence type="ECO:0000256" key="1">
    <source>
        <dbReference type="ARBA" id="ARBA00001946"/>
    </source>
</evidence>
<dbReference type="STRING" id="1182545.A0A072NV79"/>
<keyword evidence="3" id="KW-0378">Hydrolase</keyword>
<dbReference type="NCBIfam" id="TIGR01488">
    <property type="entry name" value="HAD-SF-IB"/>
    <property type="match status" value="1"/>
</dbReference>
<dbReference type="EMBL" id="AMGV01000025">
    <property type="protein sequence ID" value="KEF51272.1"/>
    <property type="molecule type" value="Genomic_DNA"/>
</dbReference>
<evidence type="ECO:0000313" key="5">
    <source>
        <dbReference type="EMBL" id="KEF51272.1"/>
    </source>
</evidence>
<dbReference type="AlphaFoldDB" id="A0A072NV79"/>
<comment type="caution">
    <text evidence="5">The sequence shown here is derived from an EMBL/GenBank/DDBJ whole genome shotgun (WGS) entry which is preliminary data.</text>
</comment>
<gene>
    <name evidence="5" type="ORF">A1O9_12622</name>
</gene>
<evidence type="ECO:0000256" key="3">
    <source>
        <dbReference type="ARBA" id="ARBA00022801"/>
    </source>
</evidence>
<keyword evidence="2" id="KW-0479">Metal-binding</keyword>
<accession>A0A072NV79</accession>
<evidence type="ECO:0000256" key="4">
    <source>
        <dbReference type="ARBA" id="ARBA00022842"/>
    </source>
</evidence>
<sequence>MAAESTPAGLATAQPRAMLLVVCDFDHTLINVNSDLVLFNELSYGQPLLPRFASLRQEHAMGWTQIMQSQLAELATARGYCKTDVLKCLHDVKMDPILISALQKLNASQIPAVKLIIASDSNTIFINEILKANAVPEGTFALVYTNDATWTTADAIQVEPYQPLSSPHQCPRSCPANMCKTTIVQRARKALGLESAQQLQTVYIGDGGNDFCPSLSLSVSDLVLVRDGLALQRLIDNATTADNESEGQGSRNGPETGRPLAEQVIAQTKTWKTQCELGEMLLQLVSQSQVDAEERGNEKDAVQALSQRIEMGLSF</sequence>
<dbReference type="InterPro" id="IPR023214">
    <property type="entry name" value="HAD_sf"/>
</dbReference>
<dbReference type="InterPro" id="IPR016965">
    <property type="entry name" value="Pase_PHOSPHO-typ"/>
</dbReference>
<dbReference type="InterPro" id="IPR006384">
    <property type="entry name" value="HAD_hydro_PyrdxlP_Pase-like"/>
</dbReference>
<name>A0A072NV79_9EURO</name>
<dbReference type="GO" id="GO:0016791">
    <property type="term" value="F:phosphatase activity"/>
    <property type="evidence" value="ECO:0007669"/>
    <property type="project" value="InterPro"/>
</dbReference>
<dbReference type="SUPFAM" id="SSF56784">
    <property type="entry name" value="HAD-like"/>
    <property type="match status" value="1"/>
</dbReference>
<evidence type="ECO:0008006" key="7">
    <source>
        <dbReference type="Google" id="ProtNLM"/>
    </source>
</evidence>
<dbReference type="Proteomes" id="UP000027920">
    <property type="component" value="Unassembled WGS sequence"/>
</dbReference>
<dbReference type="OrthoDB" id="10267182at2759"/>
<dbReference type="HOGENOM" id="CLU_068983_1_1_1"/>
<dbReference type="VEuPathDB" id="FungiDB:A1O9_12622"/>
<proteinExistence type="predicted"/>
<keyword evidence="6" id="KW-1185">Reference proteome</keyword>
<dbReference type="Pfam" id="PF06888">
    <property type="entry name" value="Put_Phosphatase"/>
    <property type="match status" value="1"/>
</dbReference>
<dbReference type="InterPro" id="IPR036412">
    <property type="entry name" value="HAD-like_sf"/>
</dbReference>
<dbReference type="PANTHER" id="PTHR20889:SF12">
    <property type="entry name" value="LP01149P"/>
    <property type="match status" value="1"/>
</dbReference>
<evidence type="ECO:0000313" key="6">
    <source>
        <dbReference type="Proteomes" id="UP000027920"/>
    </source>
</evidence>
<comment type="cofactor">
    <cofactor evidence="1">
        <name>Mg(2+)</name>
        <dbReference type="ChEBI" id="CHEBI:18420"/>
    </cofactor>
</comment>
<dbReference type="PANTHER" id="PTHR20889">
    <property type="entry name" value="PHOSPHATASE, ORPHAN 1, 2"/>
    <property type="match status" value="1"/>
</dbReference>
<reference evidence="5 6" key="1">
    <citation type="submission" date="2013-03" db="EMBL/GenBank/DDBJ databases">
        <title>The Genome Sequence of Exophiala aquamarina CBS 119918.</title>
        <authorList>
            <consortium name="The Broad Institute Genomics Platform"/>
            <person name="Cuomo C."/>
            <person name="de Hoog S."/>
            <person name="Gorbushina A."/>
            <person name="Walker B."/>
            <person name="Young S.K."/>
            <person name="Zeng Q."/>
            <person name="Gargeya S."/>
            <person name="Fitzgerald M."/>
            <person name="Haas B."/>
            <person name="Abouelleil A."/>
            <person name="Allen A.W."/>
            <person name="Alvarado L."/>
            <person name="Arachchi H.M."/>
            <person name="Berlin A.M."/>
            <person name="Chapman S.B."/>
            <person name="Gainer-Dewar J."/>
            <person name="Goldberg J."/>
            <person name="Griggs A."/>
            <person name="Gujja S."/>
            <person name="Hansen M."/>
            <person name="Howarth C."/>
            <person name="Imamovic A."/>
            <person name="Ireland A."/>
            <person name="Larimer J."/>
            <person name="McCowan C."/>
            <person name="Murphy C."/>
            <person name="Pearson M."/>
            <person name="Poon T.W."/>
            <person name="Priest M."/>
            <person name="Roberts A."/>
            <person name="Saif S."/>
            <person name="Shea T."/>
            <person name="Sisk P."/>
            <person name="Sykes S."/>
            <person name="Wortman J."/>
            <person name="Nusbaum C."/>
            <person name="Birren B."/>
        </authorList>
    </citation>
    <scope>NUCLEOTIDE SEQUENCE [LARGE SCALE GENOMIC DNA]</scope>
    <source>
        <strain evidence="5 6">CBS 119918</strain>
    </source>
</reference>
<organism evidence="5 6">
    <name type="scientific">Exophiala aquamarina CBS 119918</name>
    <dbReference type="NCBI Taxonomy" id="1182545"/>
    <lineage>
        <taxon>Eukaryota</taxon>
        <taxon>Fungi</taxon>
        <taxon>Dikarya</taxon>
        <taxon>Ascomycota</taxon>
        <taxon>Pezizomycotina</taxon>
        <taxon>Eurotiomycetes</taxon>
        <taxon>Chaetothyriomycetidae</taxon>
        <taxon>Chaetothyriales</taxon>
        <taxon>Herpotrichiellaceae</taxon>
        <taxon>Exophiala</taxon>
    </lineage>
</organism>
<protein>
    <recommendedName>
        <fullName evidence="7">Pyridoxal phosphate phosphatase PHOSPHO2</fullName>
    </recommendedName>
</protein>
<dbReference type="NCBIfam" id="TIGR01489">
    <property type="entry name" value="DKMTPPase-SF"/>
    <property type="match status" value="1"/>
</dbReference>
<dbReference type="RefSeq" id="XP_013253862.1">
    <property type="nucleotide sequence ID" value="XM_013398408.1"/>
</dbReference>